<evidence type="ECO:0000259" key="1">
    <source>
        <dbReference type="Pfam" id="PF13175"/>
    </source>
</evidence>
<dbReference type="GO" id="GO:0005524">
    <property type="term" value="F:ATP binding"/>
    <property type="evidence" value="ECO:0007669"/>
    <property type="project" value="InterPro"/>
</dbReference>
<name>A0A3S3QBZ3_9BACT</name>
<comment type="caution">
    <text evidence="2">The sequence shown here is derived from an EMBL/GenBank/DDBJ whole genome shotgun (WGS) entry which is preliminary data.</text>
</comment>
<reference evidence="2 3" key="1">
    <citation type="submission" date="2017-01" db="EMBL/GenBank/DDBJ databases">
        <title>The cable genome- insights into the physiology and evolution of filamentous bacteria capable of sulfide oxidation via long distance electron transfer.</title>
        <authorList>
            <person name="Schreiber L."/>
            <person name="Bjerg J.T."/>
            <person name="Boggild A."/>
            <person name="Van De Vossenberg J."/>
            <person name="Meysman F."/>
            <person name="Nielsen L.P."/>
            <person name="Schramm A."/>
            <person name="Kjeldsen K.U."/>
        </authorList>
    </citation>
    <scope>NUCLEOTIDE SEQUENCE [LARGE SCALE GENOMIC DNA]</scope>
    <source>
        <strain evidence="2">MCF</strain>
    </source>
</reference>
<dbReference type="PANTHER" id="PTHR43581">
    <property type="entry name" value="ATP/GTP PHOSPHATASE"/>
    <property type="match status" value="1"/>
</dbReference>
<evidence type="ECO:0000313" key="3">
    <source>
        <dbReference type="Proteomes" id="UP000287853"/>
    </source>
</evidence>
<dbReference type="SUPFAM" id="SSF52540">
    <property type="entry name" value="P-loop containing nucleoside triphosphate hydrolases"/>
    <property type="match status" value="1"/>
</dbReference>
<accession>A0A3S3QBZ3</accession>
<protein>
    <submittedName>
        <fullName evidence="2">ATPase/GTPase, AAA15 family</fullName>
    </submittedName>
</protein>
<gene>
    <name evidence="2" type="ORF">H206_02769</name>
</gene>
<dbReference type="InterPro" id="IPR027417">
    <property type="entry name" value="P-loop_NTPase"/>
</dbReference>
<dbReference type="PANTHER" id="PTHR43581:SF4">
    <property type="entry name" value="ATP_GTP PHOSPHATASE"/>
    <property type="match status" value="1"/>
</dbReference>
<dbReference type="GO" id="GO:0016887">
    <property type="term" value="F:ATP hydrolysis activity"/>
    <property type="evidence" value="ECO:0007669"/>
    <property type="project" value="InterPro"/>
</dbReference>
<proteinExistence type="predicted"/>
<evidence type="ECO:0000313" key="2">
    <source>
        <dbReference type="EMBL" id="RWX43354.1"/>
    </source>
</evidence>
<dbReference type="AlphaFoldDB" id="A0A3S3QBZ3"/>
<dbReference type="Gene3D" id="3.40.50.300">
    <property type="entry name" value="P-loop containing nucleotide triphosphate hydrolases"/>
    <property type="match status" value="1"/>
</dbReference>
<dbReference type="InterPro" id="IPR051396">
    <property type="entry name" value="Bact_Antivir_Def_Nuclease"/>
</dbReference>
<dbReference type="EMBL" id="MTKO01000122">
    <property type="protein sequence ID" value="RWX43354.1"/>
    <property type="molecule type" value="Genomic_DNA"/>
</dbReference>
<sequence length="363" mass="41244">MSTLHLDNLHIKHFKCFDSFELTDIQRVNLIGGKNNVGKTSLLEAIEIVVSASTPRELIIQINKMLYRRQVTGNRGAVIEIDFLHSEGNATELLTNSRRCRISLVGKNSKLKQQSLFGKPHDFYEYEDDEDISMSKLLFSVDSDEEIVPASYFLRRKPGYLIRASKRDNQNSPSVNYIESKKLDDNDIAILYGSLIDLNREAFIDESLSLFDENILSIKQRAIDDGIIVLKLLLKNQTSPVLLSSLGEGVNRYIAILCAIWASKDGVLLIDEIENGIHYSNYKKIWKLIHQASADANCQLFITSHSKECIEAFSETLSEPENIVSGIYYEMYKNIKKETISVSARDRGQLHYTLTHNGNFRGE</sequence>
<keyword evidence="3" id="KW-1185">Reference proteome</keyword>
<feature type="domain" description="Endonuclease GajA/Old nuclease/RecF-like AAA" evidence="1">
    <location>
        <begin position="6"/>
        <end position="310"/>
    </location>
</feature>
<dbReference type="Proteomes" id="UP000287853">
    <property type="component" value="Unassembled WGS sequence"/>
</dbReference>
<dbReference type="InterPro" id="IPR041685">
    <property type="entry name" value="AAA_GajA/Old/RecF-like"/>
</dbReference>
<organism evidence="2 3">
    <name type="scientific">Candidatus Electrothrix aarhusensis</name>
    <dbReference type="NCBI Taxonomy" id="1859131"/>
    <lineage>
        <taxon>Bacteria</taxon>
        <taxon>Pseudomonadati</taxon>
        <taxon>Thermodesulfobacteriota</taxon>
        <taxon>Desulfobulbia</taxon>
        <taxon>Desulfobulbales</taxon>
        <taxon>Desulfobulbaceae</taxon>
        <taxon>Candidatus Electrothrix</taxon>
    </lineage>
</organism>
<dbReference type="Pfam" id="PF13175">
    <property type="entry name" value="AAA_15"/>
    <property type="match status" value="1"/>
</dbReference>